<evidence type="ECO:0000313" key="2">
    <source>
        <dbReference type="Proteomes" id="UP000268093"/>
    </source>
</evidence>
<name>A0A433D5B4_9FUNG</name>
<dbReference type="EMBL" id="RBNI01006445">
    <property type="protein sequence ID" value="RUP46021.1"/>
    <property type="molecule type" value="Genomic_DNA"/>
</dbReference>
<evidence type="ECO:0000313" key="1">
    <source>
        <dbReference type="EMBL" id="RUP46021.1"/>
    </source>
</evidence>
<gene>
    <name evidence="1" type="ORF">BC936DRAFT_147451</name>
</gene>
<keyword evidence="2" id="KW-1185">Reference proteome</keyword>
<reference evidence="1 2" key="1">
    <citation type="journal article" date="2018" name="New Phytol.">
        <title>Phylogenomics of Endogonaceae and evolution of mycorrhizas within Mucoromycota.</title>
        <authorList>
            <person name="Chang Y."/>
            <person name="Desiro A."/>
            <person name="Na H."/>
            <person name="Sandor L."/>
            <person name="Lipzen A."/>
            <person name="Clum A."/>
            <person name="Barry K."/>
            <person name="Grigoriev I.V."/>
            <person name="Martin F.M."/>
            <person name="Stajich J.E."/>
            <person name="Smith M.E."/>
            <person name="Bonito G."/>
            <person name="Spatafora J.W."/>
        </authorList>
    </citation>
    <scope>NUCLEOTIDE SEQUENCE [LARGE SCALE GENOMIC DNA]</scope>
    <source>
        <strain evidence="1 2">GMNB39</strain>
    </source>
</reference>
<sequence length="133" mass="14979">MSRRTVSRWKAEWSLLTRRRWSSIAFRWPERSVSTALKRDQRFGSRESAKTRLSNGGSGVVAQCSCDWPKADCGSTPRPTTTTNTCWPRANLHRAAIPCFCFSGVARFEPPPKFITTPRLLVLVPQSTPPASR</sequence>
<dbReference type="AlphaFoldDB" id="A0A433D5B4"/>
<proteinExistence type="predicted"/>
<protein>
    <submittedName>
        <fullName evidence="1">Uncharacterized protein</fullName>
    </submittedName>
</protein>
<dbReference type="Proteomes" id="UP000268093">
    <property type="component" value="Unassembled WGS sequence"/>
</dbReference>
<comment type="caution">
    <text evidence="1">The sequence shown here is derived from an EMBL/GenBank/DDBJ whole genome shotgun (WGS) entry which is preliminary data.</text>
</comment>
<feature type="non-terminal residue" evidence="1">
    <location>
        <position position="133"/>
    </location>
</feature>
<organism evidence="1 2">
    <name type="scientific">Jimgerdemannia flammicorona</name>
    <dbReference type="NCBI Taxonomy" id="994334"/>
    <lineage>
        <taxon>Eukaryota</taxon>
        <taxon>Fungi</taxon>
        <taxon>Fungi incertae sedis</taxon>
        <taxon>Mucoromycota</taxon>
        <taxon>Mucoromycotina</taxon>
        <taxon>Endogonomycetes</taxon>
        <taxon>Endogonales</taxon>
        <taxon>Endogonaceae</taxon>
        <taxon>Jimgerdemannia</taxon>
    </lineage>
</organism>
<accession>A0A433D5B4</accession>